<dbReference type="GO" id="GO:0016788">
    <property type="term" value="F:hydrolase activity, acting on ester bonds"/>
    <property type="evidence" value="ECO:0007669"/>
    <property type="project" value="InterPro"/>
</dbReference>
<comment type="similarity">
    <text evidence="1 2">Belongs to the AB hydrolase superfamily. Lipase family.</text>
</comment>
<sequence length="404" mass="44838">MANTLTTWIFVILLGLSVDGARKVPYLITGHDGTSLSSLAGDDGICKAMVETQGYVCEEHTVTTKDGYILSMQRMPMGRSGKKSDKPPVLLQHGILTDASSWLLNSPDESLAFILADNGYDVWLVSTRGTKYSSGHTSLSPSEPAYWNWSWDELAAYDLPASFEYVHDETGQKLHYVGHSLGTLMALAAFSQDNLLNMLRSAALFCPIAYLNQIPTLLAKVAADSFIAEDLYWLGLYEFCSRRGSCCQTSGRYLPENPHFPNLLKIGKNCCVNSSKINILLDHEPQPTATKNMIHLSQMIRKGTIAMYDYGSEAANNKQYGQPTPPVYNMASIPNDVPLFLGYGGQDMISDVKDVHTLLDSLKDHDADKLVLLYREEYAHVDFVFGINANQVVYDPLMSFFKLN</sequence>
<keyword evidence="2" id="KW-0442">Lipid degradation</keyword>
<dbReference type="PANTHER" id="PTHR11005">
    <property type="entry name" value="LYSOSOMAL ACID LIPASE-RELATED"/>
    <property type="match status" value="1"/>
</dbReference>
<keyword evidence="4" id="KW-0732">Signal</keyword>
<dbReference type="PIRSF" id="PIRSF000862">
    <property type="entry name" value="Steryl_ester_lip"/>
    <property type="match status" value="1"/>
</dbReference>
<feature type="active site" description="Charge relay system" evidence="3">
    <location>
        <position position="347"/>
    </location>
</feature>
<evidence type="ECO:0000256" key="4">
    <source>
        <dbReference type="SAM" id="SignalP"/>
    </source>
</evidence>
<keyword evidence="7" id="KW-1185">Reference proteome</keyword>
<feature type="chain" id="PRO_5029731998" description="Lipase" evidence="4">
    <location>
        <begin position="22"/>
        <end position="404"/>
    </location>
</feature>
<evidence type="ECO:0000256" key="1">
    <source>
        <dbReference type="ARBA" id="ARBA00010701"/>
    </source>
</evidence>
<dbReference type="FunFam" id="3.40.50.1820:FF:000126">
    <property type="entry name" value="Lipase"/>
    <property type="match status" value="1"/>
</dbReference>
<organism evidence="6 7">
    <name type="scientific">Actinidia rufa</name>
    <dbReference type="NCBI Taxonomy" id="165716"/>
    <lineage>
        <taxon>Eukaryota</taxon>
        <taxon>Viridiplantae</taxon>
        <taxon>Streptophyta</taxon>
        <taxon>Embryophyta</taxon>
        <taxon>Tracheophyta</taxon>
        <taxon>Spermatophyta</taxon>
        <taxon>Magnoliopsida</taxon>
        <taxon>eudicotyledons</taxon>
        <taxon>Gunneridae</taxon>
        <taxon>Pentapetalae</taxon>
        <taxon>asterids</taxon>
        <taxon>Ericales</taxon>
        <taxon>Actinidiaceae</taxon>
        <taxon>Actinidia</taxon>
    </lineage>
</organism>
<dbReference type="Pfam" id="PF04083">
    <property type="entry name" value="Abhydro_lipase"/>
    <property type="match status" value="1"/>
</dbReference>
<dbReference type="GO" id="GO:0016042">
    <property type="term" value="P:lipid catabolic process"/>
    <property type="evidence" value="ECO:0007669"/>
    <property type="project" value="UniProtKB-KW"/>
</dbReference>
<evidence type="ECO:0000256" key="3">
    <source>
        <dbReference type="PIRSR" id="PIRSR000862-1"/>
    </source>
</evidence>
<dbReference type="AlphaFoldDB" id="A0A7J0DPY6"/>
<name>A0A7J0DPY6_9ERIC</name>
<proteinExistence type="inferred from homology"/>
<keyword evidence="2" id="KW-0443">Lipid metabolism</keyword>
<reference evidence="7" key="1">
    <citation type="submission" date="2019-07" db="EMBL/GenBank/DDBJ databases">
        <title>De Novo Assembly of kiwifruit Actinidia rufa.</title>
        <authorList>
            <person name="Sugita-Konishi S."/>
            <person name="Sato K."/>
            <person name="Mori E."/>
            <person name="Abe Y."/>
            <person name="Kisaki G."/>
            <person name="Hamano K."/>
            <person name="Suezawa K."/>
            <person name="Otani M."/>
            <person name="Fukuda T."/>
            <person name="Manabe T."/>
            <person name="Gomi K."/>
            <person name="Tabuchi M."/>
            <person name="Akimitsu K."/>
            <person name="Kataoka I."/>
        </authorList>
    </citation>
    <scope>NUCLEOTIDE SEQUENCE [LARGE SCALE GENOMIC DNA]</scope>
    <source>
        <strain evidence="7">cv. Fuchu</strain>
    </source>
</reference>
<dbReference type="InterPro" id="IPR029058">
    <property type="entry name" value="AB_hydrolase_fold"/>
</dbReference>
<dbReference type="InterPro" id="IPR025483">
    <property type="entry name" value="Lipase_euk"/>
</dbReference>
<evidence type="ECO:0000313" key="7">
    <source>
        <dbReference type="Proteomes" id="UP000585474"/>
    </source>
</evidence>
<dbReference type="Proteomes" id="UP000585474">
    <property type="component" value="Unassembled WGS sequence"/>
</dbReference>
<dbReference type="OrthoDB" id="9974421at2759"/>
<feature type="domain" description="Partial AB-hydrolase lipase" evidence="5">
    <location>
        <begin position="48"/>
        <end position="105"/>
    </location>
</feature>
<feature type="active site" description="Charge relay system" evidence="3">
    <location>
        <position position="380"/>
    </location>
</feature>
<keyword evidence="2" id="KW-0378">Hydrolase</keyword>
<feature type="active site" description="Nucleophile" evidence="3">
    <location>
        <position position="180"/>
    </location>
</feature>
<evidence type="ECO:0000259" key="5">
    <source>
        <dbReference type="Pfam" id="PF04083"/>
    </source>
</evidence>
<evidence type="ECO:0000256" key="2">
    <source>
        <dbReference type="PIRNR" id="PIRNR000862"/>
    </source>
</evidence>
<dbReference type="InterPro" id="IPR006693">
    <property type="entry name" value="AB_hydrolase_lipase"/>
</dbReference>
<comment type="caution">
    <text evidence="6">The sequence shown here is derived from an EMBL/GenBank/DDBJ whole genome shotgun (WGS) entry which is preliminary data.</text>
</comment>
<dbReference type="SUPFAM" id="SSF53474">
    <property type="entry name" value="alpha/beta-Hydrolases"/>
    <property type="match status" value="1"/>
</dbReference>
<evidence type="ECO:0000313" key="6">
    <source>
        <dbReference type="EMBL" id="GFS38720.1"/>
    </source>
</evidence>
<dbReference type="EMBL" id="BJWL01000315">
    <property type="protein sequence ID" value="GFS38720.1"/>
    <property type="molecule type" value="Genomic_DNA"/>
</dbReference>
<protein>
    <recommendedName>
        <fullName evidence="2">Lipase</fullName>
    </recommendedName>
</protein>
<accession>A0A7J0DPY6</accession>
<gene>
    <name evidence="6" type="ORF">Acr_00g0059050</name>
</gene>
<feature type="signal peptide" evidence="4">
    <location>
        <begin position="1"/>
        <end position="21"/>
    </location>
</feature>
<dbReference type="Gene3D" id="3.40.50.1820">
    <property type="entry name" value="alpha/beta hydrolase"/>
    <property type="match status" value="1"/>
</dbReference>